<dbReference type="SUPFAM" id="SSF48619">
    <property type="entry name" value="Phospholipase A2, PLA2"/>
    <property type="match status" value="1"/>
</dbReference>
<evidence type="ECO:0000313" key="2">
    <source>
        <dbReference type="EMBL" id="SEQ04947.1"/>
    </source>
</evidence>
<dbReference type="RefSeq" id="WP_091352692.1">
    <property type="nucleotide sequence ID" value="NZ_AP025284.1"/>
</dbReference>
<dbReference type="InterPro" id="IPR036444">
    <property type="entry name" value="PLipase_A2_dom_sf"/>
</dbReference>
<protein>
    <submittedName>
        <fullName evidence="2">Uncharacterized protein</fullName>
    </submittedName>
</protein>
<name>A0A1H9CV28_9GAMM</name>
<organism evidence="2 3">
    <name type="scientific">Amphritea atlantica</name>
    <dbReference type="NCBI Taxonomy" id="355243"/>
    <lineage>
        <taxon>Bacteria</taxon>
        <taxon>Pseudomonadati</taxon>
        <taxon>Pseudomonadota</taxon>
        <taxon>Gammaproteobacteria</taxon>
        <taxon>Oceanospirillales</taxon>
        <taxon>Oceanospirillaceae</taxon>
        <taxon>Amphritea</taxon>
    </lineage>
</organism>
<dbReference type="EMBL" id="FOGB01000001">
    <property type="protein sequence ID" value="SEQ04947.1"/>
    <property type="molecule type" value="Genomic_DNA"/>
</dbReference>
<dbReference type="GO" id="GO:0004623">
    <property type="term" value="F:phospholipase A2 activity"/>
    <property type="evidence" value="ECO:0007669"/>
    <property type="project" value="InterPro"/>
</dbReference>
<dbReference type="GO" id="GO:0006644">
    <property type="term" value="P:phospholipid metabolic process"/>
    <property type="evidence" value="ECO:0007669"/>
    <property type="project" value="InterPro"/>
</dbReference>
<dbReference type="STRING" id="355243.SAMN03080615_00177"/>
<keyword evidence="3" id="KW-1185">Reference proteome</keyword>
<sequence length="132" mass="14752">MKYLILLLSICLLPGYAFADQLKPFTSDGCSAFPDGTLEENTLWLACCEEHDRAYWQGGTYQQRLDADQQLKQCVAALGKPKTALLMLVGVRVGGSPALPTGFRWGYGWSYPRGYGELTEEERQQVKKMTPP</sequence>
<feature type="chain" id="PRO_5011497615" evidence="1">
    <location>
        <begin position="20"/>
        <end position="132"/>
    </location>
</feature>
<dbReference type="OrthoDB" id="7855474at2"/>
<dbReference type="AlphaFoldDB" id="A0A1H9CV28"/>
<evidence type="ECO:0000256" key="1">
    <source>
        <dbReference type="SAM" id="SignalP"/>
    </source>
</evidence>
<dbReference type="Proteomes" id="UP000198749">
    <property type="component" value="Unassembled WGS sequence"/>
</dbReference>
<dbReference type="GO" id="GO:0050482">
    <property type="term" value="P:arachidonate secretion"/>
    <property type="evidence" value="ECO:0007669"/>
    <property type="project" value="InterPro"/>
</dbReference>
<reference evidence="3" key="1">
    <citation type="submission" date="2016-10" db="EMBL/GenBank/DDBJ databases">
        <authorList>
            <person name="Varghese N."/>
            <person name="Submissions S."/>
        </authorList>
    </citation>
    <scope>NUCLEOTIDE SEQUENCE [LARGE SCALE GENOMIC DNA]</scope>
    <source>
        <strain evidence="3">DSM 18887</strain>
    </source>
</reference>
<feature type="signal peptide" evidence="1">
    <location>
        <begin position="1"/>
        <end position="19"/>
    </location>
</feature>
<gene>
    <name evidence="2" type="ORF">SAMN03080615_00177</name>
</gene>
<accession>A0A1H9CV28</accession>
<keyword evidence="1" id="KW-0732">Signal</keyword>
<proteinExistence type="predicted"/>
<evidence type="ECO:0000313" key="3">
    <source>
        <dbReference type="Proteomes" id="UP000198749"/>
    </source>
</evidence>